<keyword evidence="1" id="KW-1133">Transmembrane helix</keyword>
<feature type="transmembrane region" description="Helical" evidence="1">
    <location>
        <begin position="87"/>
        <end position="109"/>
    </location>
</feature>
<accession>A0ABR8KJP4</accession>
<keyword evidence="3" id="KW-1185">Reference proteome</keyword>
<sequence>MKTQKIVYQSSMASNNQSKLVLRRTRKRFSPRILIDLTIQAFAIVSLLFTAFSGVGAMACWGLEVIDTSANPNIVISGWQQQKNICLGVMLVSFSAFLGTALVGASFSIQQDKF</sequence>
<comment type="caution">
    <text evidence="2">The sequence shown here is derived from an EMBL/GenBank/DDBJ whole genome shotgun (WGS) entry which is preliminary data.</text>
</comment>
<keyword evidence="1" id="KW-0812">Transmembrane</keyword>
<name>A0ABR8KJP4_9NOSO</name>
<organism evidence="2 3">
    <name type="scientific">Nostoc paludosum FACHB-159</name>
    <dbReference type="NCBI Taxonomy" id="2692908"/>
    <lineage>
        <taxon>Bacteria</taxon>
        <taxon>Bacillati</taxon>
        <taxon>Cyanobacteriota</taxon>
        <taxon>Cyanophyceae</taxon>
        <taxon>Nostocales</taxon>
        <taxon>Nostocaceae</taxon>
        <taxon>Nostoc</taxon>
    </lineage>
</organism>
<dbReference type="RefSeq" id="WP_190960259.1">
    <property type="nucleotide sequence ID" value="NZ_JACJTU010000116.1"/>
</dbReference>
<dbReference type="EMBL" id="JACJTU010000116">
    <property type="protein sequence ID" value="MBD2739783.1"/>
    <property type="molecule type" value="Genomic_DNA"/>
</dbReference>
<feature type="transmembrane region" description="Helical" evidence="1">
    <location>
        <begin position="33"/>
        <end position="55"/>
    </location>
</feature>
<protein>
    <submittedName>
        <fullName evidence="2">Uncharacterized protein</fullName>
    </submittedName>
</protein>
<evidence type="ECO:0000313" key="2">
    <source>
        <dbReference type="EMBL" id="MBD2739783.1"/>
    </source>
</evidence>
<evidence type="ECO:0000313" key="3">
    <source>
        <dbReference type="Proteomes" id="UP000637383"/>
    </source>
</evidence>
<dbReference type="Proteomes" id="UP000637383">
    <property type="component" value="Unassembled WGS sequence"/>
</dbReference>
<gene>
    <name evidence="2" type="ORF">H6H03_39085</name>
</gene>
<keyword evidence="1" id="KW-0472">Membrane</keyword>
<reference evidence="2 3" key="1">
    <citation type="journal article" date="2020" name="ISME J.">
        <title>Comparative genomics reveals insights into cyanobacterial evolution and habitat adaptation.</title>
        <authorList>
            <person name="Chen M.Y."/>
            <person name="Teng W.K."/>
            <person name="Zhao L."/>
            <person name="Hu C.X."/>
            <person name="Zhou Y.K."/>
            <person name="Han B.P."/>
            <person name="Song L.R."/>
            <person name="Shu W.S."/>
        </authorList>
    </citation>
    <scope>NUCLEOTIDE SEQUENCE [LARGE SCALE GENOMIC DNA]</scope>
    <source>
        <strain evidence="2 3">FACHB-159</strain>
    </source>
</reference>
<proteinExistence type="predicted"/>
<evidence type="ECO:0000256" key="1">
    <source>
        <dbReference type="SAM" id="Phobius"/>
    </source>
</evidence>